<evidence type="ECO:0000256" key="2">
    <source>
        <dbReference type="ARBA" id="ARBA00022527"/>
    </source>
</evidence>
<organism evidence="7">
    <name type="scientific">Arcella intermedia</name>
    <dbReference type="NCBI Taxonomy" id="1963864"/>
    <lineage>
        <taxon>Eukaryota</taxon>
        <taxon>Amoebozoa</taxon>
        <taxon>Tubulinea</taxon>
        <taxon>Elardia</taxon>
        <taxon>Arcellinida</taxon>
        <taxon>Sphaerothecina</taxon>
        <taxon>Arcellidae</taxon>
        <taxon>Arcella</taxon>
    </lineage>
</organism>
<dbReference type="GO" id="GO:0005524">
    <property type="term" value="F:ATP binding"/>
    <property type="evidence" value="ECO:0007669"/>
    <property type="project" value="UniProtKB-KW"/>
</dbReference>
<dbReference type="AlphaFoldDB" id="A0A6B2LCT6"/>
<evidence type="ECO:0000259" key="6">
    <source>
        <dbReference type="PROSITE" id="PS50011"/>
    </source>
</evidence>
<evidence type="ECO:0000313" key="7">
    <source>
        <dbReference type="EMBL" id="NDV34846.1"/>
    </source>
</evidence>
<dbReference type="FunFam" id="1.10.510.10:FF:000571">
    <property type="entry name" value="Maternal embryonic leucine zipper kinase"/>
    <property type="match status" value="1"/>
</dbReference>
<dbReference type="Gene3D" id="1.10.510.10">
    <property type="entry name" value="Transferase(Phosphotransferase) domain 1"/>
    <property type="match status" value="1"/>
</dbReference>
<dbReference type="SUPFAM" id="SSF56112">
    <property type="entry name" value="Protein kinase-like (PK-like)"/>
    <property type="match status" value="1"/>
</dbReference>
<dbReference type="PANTHER" id="PTHR24346:SF77">
    <property type="entry name" value="SERINE THREONINE PROTEIN KINASE"/>
    <property type="match status" value="1"/>
</dbReference>
<dbReference type="PANTHER" id="PTHR24346">
    <property type="entry name" value="MAP/MICROTUBULE AFFINITY-REGULATING KINASE"/>
    <property type="match status" value="1"/>
</dbReference>
<dbReference type="Pfam" id="PF00069">
    <property type="entry name" value="Pkinase"/>
    <property type="match status" value="1"/>
</dbReference>
<keyword evidence="2" id="KW-0723">Serine/threonine-protein kinase</keyword>
<dbReference type="CDD" id="cd14008">
    <property type="entry name" value="STKc_LKB1_CaMKK"/>
    <property type="match status" value="1"/>
</dbReference>
<dbReference type="GO" id="GO:0005737">
    <property type="term" value="C:cytoplasm"/>
    <property type="evidence" value="ECO:0007669"/>
    <property type="project" value="TreeGrafter"/>
</dbReference>
<name>A0A6B2LCT6_9EUKA</name>
<dbReference type="EMBL" id="GIBP01005877">
    <property type="protein sequence ID" value="NDV34846.1"/>
    <property type="molecule type" value="Transcribed_RNA"/>
</dbReference>
<proteinExistence type="predicted"/>
<dbReference type="SMART" id="SM00220">
    <property type="entry name" value="S_TKc"/>
    <property type="match status" value="1"/>
</dbReference>
<dbReference type="PROSITE" id="PS50011">
    <property type="entry name" value="PROTEIN_KINASE_DOM"/>
    <property type="match status" value="1"/>
</dbReference>
<evidence type="ECO:0000256" key="5">
    <source>
        <dbReference type="ARBA" id="ARBA00022840"/>
    </source>
</evidence>
<dbReference type="EC" id="2.7.11.1" evidence="1"/>
<evidence type="ECO:0000256" key="1">
    <source>
        <dbReference type="ARBA" id="ARBA00012513"/>
    </source>
</evidence>
<evidence type="ECO:0000256" key="4">
    <source>
        <dbReference type="ARBA" id="ARBA00022777"/>
    </source>
</evidence>
<sequence length="281" mass="31457">MNGYLIGETVGSGSAGKVKLCKNLRNGQQFAMKIWNRNDCGSLFKSKKMPTMMDVQREINLMKKLNHPNIVKLHQVIDEMNHKNLYIVMEYVPGGCIMDSKFRSKLVLSESLVKPYFVGLVKAVKYLHSLHIVHRDIKPENILFRPGSTEIKLCDFSSAEVLTAELRLTGSAGTASFTAPELCKEYVGVGSGPLAFPTDIWSSGVTLYCLVLRSYPFNGKNVGALYHNILSSEVSFSPADDLSIQFQDLIKRMLSKNPSQRISIPEIQKHPWFASLGRAVW</sequence>
<keyword evidence="5" id="KW-0067">ATP-binding</keyword>
<evidence type="ECO:0000256" key="3">
    <source>
        <dbReference type="ARBA" id="ARBA00022741"/>
    </source>
</evidence>
<keyword evidence="4" id="KW-0418">Kinase</keyword>
<dbReference type="PROSITE" id="PS00108">
    <property type="entry name" value="PROTEIN_KINASE_ST"/>
    <property type="match status" value="1"/>
</dbReference>
<dbReference type="GO" id="GO:0035556">
    <property type="term" value="P:intracellular signal transduction"/>
    <property type="evidence" value="ECO:0007669"/>
    <property type="project" value="TreeGrafter"/>
</dbReference>
<dbReference type="InterPro" id="IPR011009">
    <property type="entry name" value="Kinase-like_dom_sf"/>
</dbReference>
<dbReference type="InterPro" id="IPR008271">
    <property type="entry name" value="Ser/Thr_kinase_AS"/>
</dbReference>
<feature type="domain" description="Protein kinase" evidence="6">
    <location>
        <begin position="4"/>
        <end position="273"/>
    </location>
</feature>
<reference evidence="7" key="1">
    <citation type="journal article" date="2020" name="J. Eukaryot. Microbiol.">
        <title>De novo Sequencing, Assembly and Annotation of the Transcriptome for the Free-Living Testate Amoeba Arcella intermedia.</title>
        <authorList>
            <person name="Ribeiro G.M."/>
            <person name="Porfirio-Sousa A.L."/>
            <person name="Maurer-Alcala X.X."/>
            <person name="Katz L.A."/>
            <person name="Lahr D.J.G."/>
        </authorList>
    </citation>
    <scope>NUCLEOTIDE SEQUENCE</scope>
</reference>
<keyword evidence="3" id="KW-0547">Nucleotide-binding</keyword>
<dbReference type="GO" id="GO:0004674">
    <property type="term" value="F:protein serine/threonine kinase activity"/>
    <property type="evidence" value="ECO:0007669"/>
    <property type="project" value="UniProtKB-KW"/>
</dbReference>
<accession>A0A6B2LCT6</accession>
<keyword evidence="4" id="KW-0808">Transferase</keyword>
<dbReference type="InterPro" id="IPR000719">
    <property type="entry name" value="Prot_kinase_dom"/>
</dbReference>
<protein>
    <recommendedName>
        <fullName evidence="1">non-specific serine/threonine protein kinase</fullName>
        <ecNumber evidence="1">2.7.11.1</ecNumber>
    </recommendedName>
</protein>